<keyword evidence="1" id="KW-1133">Transmembrane helix</keyword>
<evidence type="ECO:0000313" key="4">
    <source>
        <dbReference type="Proteomes" id="UP000663829"/>
    </source>
</evidence>
<dbReference type="OrthoDB" id="10056809at2759"/>
<gene>
    <name evidence="2" type="ORF">GPM918_LOCUS32882</name>
    <name evidence="3" type="ORF">SRO942_LOCUS33556</name>
</gene>
<feature type="transmembrane region" description="Helical" evidence="1">
    <location>
        <begin position="232"/>
        <end position="254"/>
    </location>
</feature>
<keyword evidence="4" id="KW-1185">Reference proteome</keyword>
<dbReference type="Proteomes" id="UP000663829">
    <property type="component" value="Unassembled WGS sequence"/>
</dbReference>
<evidence type="ECO:0000313" key="2">
    <source>
        <dbReference type="EMBL" id="CAF1392870.1"/>
    </source>
</evidence>
<proteinExistence type="predicted"/>
<sequence length="307" mass="34182">MYPAESVGASDFACDTTLRNAQFASSLQPIAIPLTGDDLDMAQMLNNQVFTLNVDFINTAFTCEDIIVADLRGTVWNSLKYASCNYSNYILSVGVTLPYKGITIRFTLSDIYLIGGLRLGLTGSSAKDGHKTLQQLGFYQSFNNTGQLLSRNVDVTLKVSKVINKTSALAGGDGDLSGLWIPSFIINAYESFFSETEYLYATDTQTNVTIVISETAYFILNEQKPIAKQTEVIFHTLLFTFVILDIFTLIFLLFKLVFIPLFELVVRTVYDRTMKLNTPPADYEETVAGLKNEGRTTEKDQPMFTVL</sequence>
<evidence type="ECO:0000256" key="1">
    <source>
        <dbReference type="SAM" id="Phobius"/>
    </source>
</evidence>
<accession>A0A815KH65</accession>
<keyword evidence="1" id="KW-0472">Membrane</keyword>
<reference evidence="2" key="1">
    <citation type="submission" date="2021-02" db="EMBL/GenBank/DDBJ databases">
        <authorList>
            <person name="Nowell W R."/>
        </authorList>
    </citation>
    <scope>NUCLEOTIDE SEQUENCE</scope>
</reference>
<comment type="caution">
    <text evidence="2">The sequence shown here is derived from an EMBL/GenBank/DDBJ whole genome shotgun (WGS) entry which is preliminary data.</text>
</comment>
<name>A0A815KH65_9BILA</name>
<keyword evidence="1" id="KW-0812">Transmembrane</keyword>
<dbReference type="Proteomes" id="UP000681722">
    <property type="component" value="Unassembled WGS sequence"/>
</dbReference>
<dbReference type="EMBL" id="CAJOBC010082503">
    <property type="protein sequence ID" value="CAF4287280.1"/>
    <property type="molecule type" value="Genomic_DNA"/>
</dbReference>
<organism evidence="2 4">
    <name type="scientific">Didymodactylos carnosus</name>
    <dbReference type="NCBI Taxonomy" id="1234261"/>
    <lineage>
        <taxon>Eukaryota</taxon>
        <taxon>Metazoa</taxon>
        <taxon>Spiralia</taxon>
        <taxon>Gnathifera</taxon>
        <taxon>Rotifera</taxon>
        <taxon>Eurotatoria</taxon>
        <taxon>Bdelloidea</taxon>
        <taxon>Philodinida</taxon>
        <taxon>Philodinidae</taxon>
        <taxon>Didymodactylos</taxon>
    </lineage>
</organism>
<dbReference type="EMBL" id="CAJNOQ010017092">
    <property type="protein sequence ID" value="CAF1392870.1"/>
    <property type="molecule type" value="Genomic_DNA"/>
</dbReference>
<protein>
    <submittedName>
        <fullName evidence="2">Uncharacterized protein</fullName>
    </submittedName>
</protein>
<dbReference type="AlphaFoldDB" id="A0A815KH65"/>
<evidence type="ECO:0000313" key="3">
    <source>
        <dbReference type="EMBL" id="CAF4287280.1"/>
    </source>
</evidence>